<reference evidence="1 2" key="1">
    <citation type="submission" date="2022-01" db="EMBL/GenBank/DDBJ databases">
        <title>Flavihumibacter sp. nov., isolated from sediment of a river.</title>
        <authorList>
            <person name="Liu H."/>
        </authorList>
    </citation>
    <scope>NUCLEOTIDE SEQUENCE [LARGE SCALE GENOMIC DNA]</scope>
    <source>
        <strain evidence="1 2">RY-1</strain>
    </source>
</reference>
<accession>A0ABS9BMF2</accession>
<dbReference type="EMBL" id="JAKEVY010000004">
    <property type="protein sequence ID" value="MCF1716389.1"/>
    <property type="molecule type" value="Genomic_DNA"/>
</dbReference>
<evidence type="ECO:0000313" key="1">
    <source>
        <dbReference type="EMBL" id="MCF1716389.1"/>
    </source>
</evidence>
<organism evidence="1 2">
    <name type="scientific">Flavihumibacter fluminis</name>
    <dbReference type="NCBI Taxonomy" id="2909236"/>
    <lineage>
        <taxon>Bacteria</taxon>
        <taxon>Pseudomonadati</taxon>
        <taxon>Bacteroidota</taxon>
        <taxon>Chitinophagia</taxon>
        <taxon>Chitinophagales</taxon>
        <taxon>Chitinophagaceae</taxon>
        <taxon>Flavihumibacter</taxon>
    </lineage>
</organism>
<keyword evidence="2" id="KW-1185">Reference proteome</keyword>
<comment type="caution">
    <text evidence="1">The sequence shown here is derived from an EMBL/GenBank/DDBJ whole genome shotgun (WGS) entry which is preliminary data.</text>
</comment>
<dbReference type="SUPFAM" id="SSF53756">
    <property type="entry name" value="UDP-Glycosyltransferase/glycogen phosphorylase"/>
    <property type="match status" value="1"/>
</dbReference>
<protein>
    <recommendedName>
        <fullName evidence="3">Glycosyltransferase subfamily 4-like N-terminal domain-containing protein</fullName>
    </recommendedName>
</protein>
<dbReference type="Proteomes" id="UP001200145">
    <property type="component" value="Unassembled WGS sequence"/>
</dbReference>
<gene>
    <name evidence="1" type="ORF">L0U88_17235</name>
</gene>
<dbReference type="Gene3D" id="3.40.50.2000">
    <property type="entry name" value="Glycogen Phosphorylase B"/>
    <property type="match status" value="1"/>
</dbReference>
<evidence type="ECO:0008006" key="3">
    <source>
        <dbReference type="Google" id="ProtNLM"/>
    </source>
</evidence>
<name>A0ABS9BMF2_9BACT</name>
<proteinExistence type="predicted"/>
<evidence type="ECO:0000313" key="2">
    <source>
        <dbReference type="Proteomes" id="UP001200145"/>
    </source>
</evidence>
<dbReference type="RefSeq" id="WP_234867542.1">
    <property type="nucleotide sequence ID" value="NZ_JAKEVY010000004.1"/>
</dbReference>
<sequence>MKICIVSRFFFPEISPRAFRTTELAIELAQQGHDVLVVLPDLGVDLSFFSREYNITFKYYGKLSWKGFQFGNGVIGSLLQRIQFRILNSAIDFPHTELFFKVKDFLKDKNGFDILISIARPHPIHWGVARAITKNPTLSKTWIADCGDPFTGATVDKFKKWFYLRWIENWAFKKATFITIPIHSSITAYSHRFRNKIRIIPQGFRMDENISTLLRPEKVVPSFAYAGSFIPGLRDPRLFMNFLLKQNIDFRFYVFTNSKEILADYITKSNGRIKLMKILPRDELLQFLKGMDFLVNFDNNTAVHSPSKLIDYAITQLPILNITNKLEEEIIAEFLHGNYHNRYVVENLDQFNIKNVAKQFLELHTKN</sequence>